<dbReference type="InterPro" id="IPR002347">
    <property type="entry name" value="SDR_fam"/>
</dbReference>
<accession>A0A1V8SBK5</accession>
<organism evidence="3 4">
    <name type="scientific">Cryoendolithus antarcticus</name>
    <dbReference type="NCBI Taxonomy" id="1507870"/>
    <lineage>
        <taxon>Eukaryota</taxon>
        <taxon>Fungi</taxon>
        <taxon>Dikarya</taxon>
        <taxon>Ascomycota</taxon>
        <taxon>Pezizomycotina</taxon>
        <taxon>Dothideomycetes</taxon>
        <taxon>Dothideomycetidae</taxon>
        <taxon>Cladosporiales</taxon>
        <taxon>Cladosporiaceae</taxon>
        <taxon>Cryoendolithus</taxon>
    </lineage>
</organism>
<comment type="caution">
    <text evidence="3">The sequence shown here is derived from an EMBL/GenBank/DDBJ whole genome shotgun (WGS) entry which is preliminary data.</text>
</comment>
<dbReference type="Gene3D" id="3.40.50.720">
    <property type="entry name" value="NAD(P)-binding Rossmann-like Domain"/>
    <property type="match status" value="1"/>
</dbReference>
<sequence>MASLARQFNSFNSSTHFPPHISYPLALLGTLWTTRKLYEILSFTWLHLLRPSSLSRYLAASAGDQPWALISGATDGIGKGFANELASRGSNLVLHGRTASKLEALKTEIQAAYPKVDVRLLILDAQKDVYDAEKLRSSIENALSDISLRILINNIGGNGGSGAAGPLFVPFTSQTPAQLDAWLDISSRFPTQLTRQCLPHLTQHQPSLILNIGSGVSEYGTPFLSPYSGAKAYNMAFSRSLRAELAVTGADVECIGILLAGVATERSGRAASFAEPSTKTFAKACLGVVGSGHDIVWAYVGHHLVFGLLGQMPKWVIERVFRGMALKMKGEEGKGEKAL</sequence>
<comment type="similarity">
    <text evidence="1">Belongs to the short-chain dehydrogenases/reductases (SDR) family.</text>
</comment>
<gene>
    <name evidence="3" type="ORF">B0A48_17505</name>
</gene>
<protein>
    <recommendedName>
        <fullName evidence="5">NAD(P)-binding protein</fullName>
    </recommendedName>
</protein>
<evidence type="ECO:0000313" key="4">
    <source>
        <dbReference type="Proteomes" id="UP000192596"/>
    </source>
</evidence>
<dbReference type="AlphaFoldDB" id="A0A1V8SBK5"/>
<dbReference type="EMBL" id="NAJO01000066">
    <property type="protein sequence ID" value="OQN96449.1"/>
    <property type="molecule type" value="Genomic_DNA"/>
</dbReference>
<dbReference type="GO" id="GO:0005783">
    <property type="term" value="C:endoplasmic reticulum"/>
    <property type="evidence" value="ECO:0007669"/>
    <property type="project" value="TreeGrafter"/>
</dbReference>
<dbReference type="SUPFAM" id="SSF51735">
    <property type="entry name" value="NAD(P)-binding Rossmann-fold domains"/>
    <property type="match status" value="1"/>
</dbReference>
<dbReference type="InterPro" id="IPR051019">
    <property type="entry name" value="VLCFA-Steroid_DH"/>
</dbReference>
<keyword evidence="2" id="KW-0560">Oxidoreductase</keyword>
<name>A0A1V8SBK5_9PEZI</name>
<evidence type="ECO:0000256" key="1">
    <source>
        <dbReference type="ARBA" id="ARBA00006484"/>
    </source>
</evidence>
<reference evidence="4" key="1">
    <citation type="submission" date="2017-03" db="EMBL/GenBank/DDBJ databases">
        <title>Genomes of endolithic fungi from Antarctica.</title>
        <authorList>
            <person name="Coleine C."/>
            <person name="Masonjones S."/>
            <person name="Stajich J.E."/>
        </authorList>
    </citation>
    <scope>NUCLEOTIDE SEQUENCE [LARGE SCALE GENOMIC DNA]</scope>
    <source>
        <strain evidence="4">CCFEE 5527</strain>
    </source>
</reference>
<keyword evidence="4" id="KW-1185">Reference proteome</keyword>
<dbReference type="Pfam" id="PF00106">
    <property type="entry name" value="adh_short"/>
    <property type="match status" value="1"/>
</dbReference>
<dbReference type="PRINTS" id="PR00081">
    <property type="entry name" value="GDHRDH"/>
</dbReference>
<dbReference type="PIRSF" id="PIRSF000126">
    <property type="entry name" value="11-beta-HSD1"/>
    <property type="match status" value="1"/>
</dbReference>
<dbReference type="GO" id="GO:0016491">
    <property type="term" value="F:oxidoreductase activity"/>
    <property type="evidence" value="ECO:0007669"/>
    <property type="project" value="UniProtKB-KW"/>
</dbReference>
<evidence type="ECO:0000256" key="2">
    <source>
        <dbReference type="ARBA" id="ARBA00023002"/>
    </source>
</evidence>
<dbReference type="PANTHER" id="PTHR43899">
    <property type="entry name" value="RH59310P"/>
    <property type="match status" value="1"/>
</dbReference>
<dbReference type="Proteomes" id="UP000192596">
    <property type="component" value="Unassembled WGS sequence"/>
</dbReference>
<dbReference type="OrthoDB" id="47007at2759"/>
<dbReference type="PANTHER" id="PTHR43899:SF13">
    <property type="entry name" value="RH59310P"/>
    <property type="match status" value="1"/>
</dbReference>
<dbReference type="InParanoid" id="A0A1V8SBK5"/>
<dbReference type="InterPro" id="IPR036291">
    <property type="entry name" value="NAD(P)-bd_dom_sf"/>
</dbReference>
<dbReference type="STRING" id="1507870.A0A1V8SBK5"/>
<evidence type="ECO:0000313" key="3">
    <source>
        <dbReference type="EMBL" id="OQN96449.1"/>
    </source>
</evidence>
<proteinExistence type="inferred from homology"/>
<evidence type="ECO:0008006" key="5">
    <source>
        <dbReference type="Google" id="ProtNLM"/>
    </source>
</evidence>